<protein>
    <submittedName>
        <fullName evidence="1">Uncharacterized protein</fullName>
    </submittedName>
</protein>
<sequence>MAPMLAELFIGQWLLRLSQRVMGGDDENVIQPRRGFAMTTPRRWAAH</sequence>
<accession>A0A2X3GGH8</accession>
<dbReference type="AlphaFoldDB" id="A0A2X3GGH8"/>
<proteinExistence type="predicted"/>
<name>A0A2X3GGH8_KLEPN</name>
<gene>
    <name evidence="1" type="ORF">NCTC13465_06358</name>
</gene>
<organism evidence="1 2">
    <name type="scientific">Klebsiella pneumoniae</name>
    <dbReference type="NCBI Taxonomy" id="573"/>
    <lineage>
        <taxon>Bacteria</taxon>
        <taxon>Pseudomonadati</taxon>
        <taxon>Pseudomonadota</taxon>
        <taxon>Gammaproteobacteria</taxon>
        <taxon>Enterobacterales</taxon>
        <taxon>Enterobacteriaceae</taxon>
        <taxon>Klebsiella/Raoultella group</taxon>
        <taxon>Klebsiella</taxon>
        <taxon>Klebsiella pneumoniae complex</taxon>
    </lineage>
</organism>
<reference evidence="1 2" key="1">
    <citation type="submission" date="2018-06" db="EMBL/GenBank/DDBJ databases">
        <authorList>
            <consortium name="Pathogen Informatics"/>
            <person name="Doyle S."/>
        </authorList>
    </citation>
    <scope>NUCLEOTIDE SEQUENCE [LARGE SCALE GENOMIC DNA]</scope>
    <source>
        <strain evidence="1 2">NCTC13465</strain>
    </source>
</reference>
<evidence type="ECO:0000313" key="2">
    <source>
        <dbReference type="Proteomes" id="UP000251721"/>
    </source>
</evidence>
<dbReference type="Proteomes" id="UP000251721">
    <property type="component" value="Unassembled WGS sequence"/>
</dbReference>
<dbReference type="EMBL" id="UAWQ01000020">
    <property type="protein sequence ID" value="SQC60063.1"/>
    <property type="molecule type" value="Genomic_DNA"/>
</dbReference>
<evidence type="ECO:0000313" key="1">
    <source>
        <dbReference type="EMBL" id="SQC60063.1"/>
    </source>
</evidence>